<protein>
    <submittedName>
        <fullName evidence="3">Uncharacterized protein</fullName>
    </submittedName>
</protein>
<proteinExistence type="predicted"/>
<reference evidence="4" key="1">
    <citation type="journal article" date="2023" name="Mol. Phylogenet. Evol.">
        <title>Genome-scale phylogeny and comparative genomics of the fungal order Sordariales.</title>
        <authorList>
            <person name="Hensen N."/>
            <person name="Bonometti L."/>
            <person name="Westerberg I."/>
            <person name="Brannstrom I.O."/>
            <person name="Guillou S."/>
            <person name="Cros-Aarteil S."/>
            <person name="Calhoun S."/>
            <person name="Haridas S."/>
            <person name="Kuo A."/>
            <person name="Mondo S."/>
            <person name="Pangilinan J."/>
            <person name="Riley R."/>
            <person name="LaButti K."/>
            <person name="Andreopoulos B."/>
            <person name="Lipzen A."/>
            <person name="Chen C."/>
            <person name="Yan M."/>
            <person name="Daum C."/>
            <person name="Ng V."/>
            <person name="Clum A."/>
            <person name="Steindorff A."/>
            <person name="Ohm R.A."/>
            <person name="Martin F."/>
            <person name="Silar P."/>
            <person name="Natvig D.O."/>
            <person name="Lalanne C."/>
            <person name="Gautier V."/>
            <person name="Ament-Velasquez S.L."/>
            <person name="Kruys A."/>
            <person name="Hutchinson M.I."/>
            <person name="Powell A.J."/>
            <person name="Barry K."/>
            <person name="Miller A.N."/>
            <person name="Grigoriev I.V."/>
            <person name="Debuchy R."/>
            <person name="Gladieux P."/>
            <person name="Hiltunen Thoren M."/>
            <person name="Johannesson H."/>
        </authorList>
    </citation>
    <scope>NUCLEOTIDE SEQUENCE [LARGE SCALE GENOMIC DNA]</scope>
    <source>
        <strain evidence="4">CBS 340.73</strain>
    </source>
</reference>
<keyword evidence="4" id="KW-1185">Reference proteome</keyword>
<organism evidence="3 4">
    <name type="scientific">Diplogelasinospora grovesii</name>
    <dbReference type="NCBI Taxonomy" id="303347"/>
    <lineage>
        <taxon>Eukaryota</taxon>
        <taxon>Fungi</taxon>
        <taxon>Dikarya</taxon>
        <taxon>Ascomycota</taxon>
        <taxon>Pezizomycotina</taxon>
        <taxon>Sordariomycetes</taxon>
        <taxon>Sordariomycetidae</taxon>
        <taxon>Sordariales</taxon>
        <taxon>Diplogelasinosporaceae</taxon>
        <taxon>Diplogelasinospora</taxon>
    </lineage>
</organism>
<keyword evidence="2" id="KW-1133">Transmembrane helix</keyword>
<gene>
    <name evidence="3" type="ORF">QBC46DRAFT_409320</name>
</gene>
<feature type="compositionally biased region" description="Acidic residues" evidence="1">
    <location>
        <begin position="160"/>
        <end position="171"/>
    </location>
</feature>
<name>A0AAN6N525_9PEZI</name>
<accession>A0AAN6N525</accession>
<feature type="compositionally biased region" description="Basic and acidic residues" evidence="1">
    <location>
        <begin position="239"/>
        <end position="249"/>
    </location>
</feature>
<evidence type="ECO:0000313" key="4">
    <source>
        <dbReference type="Proteomes" id="UP001303473"/>
    </source>
</evidence>
<sequence>MGLTAGTTRRPQAPFCGARITKASFSLNTTLSTPLDKSWTNSTVQLKPIDKPDMVGEGFEQLWVDTTDKAVFAWGGSQADGDVPSTISLHKMTPDGSGGVTSSPNITNGPTPTPSSGPSAGAIAGGVVGGVIFIAILAAIFFSTRKRKKAWHQQQHNAEVDGEIDGQDLIEGEGSKFEPLPKPPQEQQLEPPIVFELDTRLDHGELSSSPIQLHDMEQTSPQERPQELHGSNRWTGARSDYEPGEQART</sequence>
<evidence type="ECO:0000256" key="2">
    <source>
        <dbReference type="SAM" id="Phobius"/>
    </source>
</evidence>
<keyword evidence="2" id="KW-0812">Transmembrane</keyword>
<feature type="region of interest" description="Disordered" evidence="1">
    <location>
        <begin position="153"/>
        <end position="249"/>
    </location>
</feature>
<comment type="caution">
    <text evidence="3">The sequence shown here is derived from an EMBL/GenBank/DDBJ whole genome shotgun (WGS) entry which is preliminary data.</text>
</comment>
<dbReference type="AlphaFoldDB" id="A0AAN6N525"/>
<dbReference type="Gene3D" id="1.20.5.510">
    <property type="entry name" value="Single helix bin"/>
    <property type="match status" value="1"/>
</dbReference>
<feature type="region of interest" description="Disordered" evidence="1">
    <location>
        <begin position="95"/>
        <end position="118"/>
    </location>
</feature>
<evidence type="ECO:0000256" key="1">
    <source>
        <dbReference type="SAM" id="MobiDB-lite"/>
    </source>
</evidence>
<dbReference type="Proteomes" id="UP001303473">
    <property type="component" value="Unassembled WGS sequence"/>
</dbReference>
<feature type="transmembrane region" description="Helical" evidence="2">
    <location>
        <begin position="120"/>
        <end position="142"/>
    </location>
</feature>
<evidence type="ECO:0000313" key="3">
    <source>
        <dbReference type="EMBL" id="KAK3939310.1"/>
    </source>
</evidence>
<dbReference type="EMBL" id="MU853813">
    <property type="protein sequence ID" value="KAK3939310.1"/>
    <property type="molecule type" value="Genomic_DNA"/>
</dbReference>
<feature type="compositionally biased region" description="Low complexity" evidence="1">
    <location>
        <begin position="101"/>
        <end position="118"/>
    </location>
</feature>
<keyword evidence="2" id="KW-0472">Membrane</keyword>